<keyword evidence="14" id="KW-0418">Kinase</keyword>
<keyword evidence="11" id="KW-0808">Transferase</keyword>
<evidence type="ECO:0000256" key="8">
    <source>
        <dbReference type="ARBA" id="ARBA00022448"/>
    </source>
</evidence>
<dbReference type="InterPro" id="IPR008731">
    <property type="entry name" value="PTS_EIN"/>
</dbReference>
<evidence type="ECO:0000256" key="15">
    <source>
        <dbReference type="ARBA" id="ARBA00022842"/>
    </source>
</evidence>
<dbReference type="EMBL" id="CAEZVJ010000004">
    <property type="protein sequence ID" value="CAB4621496.1"/>
    <property type="molecule type" value="Genomic_DNA"/>
</dbReference>
<feature type="domain" description="Phosphotransferase system enzyme I N-terminal" evidence="19">
    <location>
        <begin position="9"/>
        <end position="125"/>
    </location>
</feature>
<evidence type="ECO:0000259" key="19">
    <source>
        <dbReference type="Pfam" id="PF05524"/>
    </source>
</evidence>
<evidence type="ECO:0000256" key="5">
    <source>
        <dbReference type="ARBA" id="ARBA00007837"/>
    </source>
</evidence>
<evidence type="ECO:0000256" key="4">
    <source>
        <dbReference type="ARBA" id="ARBA00004496"/>
    </source>
</evidence>
<dbReference type="InterPro" id="IPR036618">
    <property type="entry name" value="PtsI_HPr-bd_sf"/>
</dbReference>
<evidence type="ECO:0000256" key="16">
    <source>
        <dbReference type="ARBA" id="ARBA00033235"/>
    </source>
</evidence>
<comment type="function">
    <text evidence="3">General (non sugar-specific) component of the phosphoenolpyruvate-dependent sugar phosphotransferase system (sugar PTS). This major carbohydrate active-transport system catalyzes the phosphorylation of incoming sugar substrates concomitantly with their translocation across the cell membrane. Enzyme I transfers the phosphoryl group from phosphoenolpyruvate (PEP) to the phosphoryl carrier protein (HPr).</text>
</comment>
<dbReference type="PANTHER" id="PTHR46244">
    <property type="entry name" value="PHOSPHOENOLPYRUVATE-PROTEIN PHOSPHOTRANSFERASE"/>
    <property type="match status" value="1"/>
</dbReference>
<dbReference type="Gene3D" id="3.50.30.10">
    <property type="entry name" value="Phosphohistidine domain"/>
    <property type="match status" value="1"/>
</dbReference>
<dbReference type="GO" id="GO:0008965">
    <property type="term" value="F:phosphoenolpyruvate-protein phosphotransferase activity"/>
    <property type="evidence" value="ECO:0007669"/>
    <property type="project" value="UniProtKB-EC"/>
</dbReference>
<protein>
    <recommendedName>
        <fullName evidence="7">Phosphoenolpyruvate-protein phosphotransferase</fullName>
        <ecNumber evidence="6">2.7.3.9</ecNumber>
    </recommendedName>
    <alternativeName>
        <fullName evidence="16">Phosphotransferase system, enzyme I</fullName>
    </alternativeName>
</protein>
<keyword evidence="13" id="KW-0479">Metal-binding</keyword>
<sequence length="555" mass="57826">MTNKVVIVTGIGVGRGLVVGDVRRMPDPLPEPETTNSAKTADVELVRASNALGETAVDLRARGAQAGGLAKDVLDALALMAEDTMLRADVKERIDRGSTAERAVFDAFAGFAATMKKAGGYMAERAGDLADVANRVIARIMGVSAPGVPQSETPFILVARDLAPADTALLDFDIVRALVTTDGGPTSHTAILAREKGLPAIVGATLANVLVDGDIVIVDAGKGEIVLHPDAARIAAALVEAQSRQAARDGATGPGRMADGHEVQLLANVGSSKSAAAAVDAHAEGVGLFRTEFLFLDNDAAPTVEAQRAEYTAVFDKFPGQKVVVRVLDAGADKPLSFLTDEGEENPALGRRGIRALFAHEDILRGQLTAIAQAAATSLADVWVMAPMISTVEETEAFVGICRELGIHKAGVMIEVPSSALLAHHILEIADFVSIGTNDLTQYTFAADRLLGTVANLQDAWNPAVLRLIREVGLAGEVTKKPVGICGEAAADPLLAVVLVGLGVTSLSMSPTALADVRAEISRFTLSEARELAERVLSTRNAADARNVASAVLTQ</sequence>
<comment type="similarity">
    <text evidence="5">Belongs to the PEP-utilizing enzyme family.</text>
</comment>
<proteinExistence type="inferred from homology"/>
<dbReference type="InterPro" id="IPR040442">
    <property type="entry name" value="Pyrv_kinase-like_dom_sf"/>
</dbReference>
<dbReference type="NCBIfam" id="TIGR01417">
    <property type="entry name" value="PTS_I_fam"/>
    <property type="match status" value="1"/>
</dbReference>
<dbReference type="Gene3D" id="1.10.274.10">
    <property type="entry name" value="PtsI, HPr-binding domain"/>
    <property type="match status" value="1"/>
</dbReference>
<dbReference type="InterPro" id="IPR008279">
    <property type="entry name" value="PEP-util_enz_mobile_dom"/>
</dbReference>
<dbReference type="GO" id="GO:0046872">
    <property type="term" value="F:metal ion binding"/>
    <property type="evidence" value="ECO:0007669"/>
    <property type="project" value="UniProtKB-KW"/>
</dbReference>
<dbReference type="EC" id="2.7.3.9" evidence="6"/>
<dbReference type="SUPFAM" id="SSF52009">
    <property type="entry name" value="Phosphohistidine domain"/>
    <property type="match status" value="1"/>
</dbReference>
<dbReference type="InterPro" id="IPR015813">
    <property type="entry name" value="Pyrv/PenolPyrv_kinase-like_dom"/>
</dbReference>
<dbReference type="InterPro" id="IPR023151">
    <property type="entry name" value="PEP_util_CS"/>
</dbReference>
<comment type="subcellular location">
    <subcellularLocation>
        <location evidence="4">Cytoplasm</location>
    </subcellularLocation>
</comment>
<comment type="catalytic activity">
    <reaction evidence="1">
        <text>L-histidyl-[protein] + phosphoenolpyruvate = N(pros)-phospho-L-histidyl-[protein] + pyruvate</text>
        <dbReference type="Rhea" id="RHEA:23880"/>
        <dbReference type="Rhea" id="RHEA-COMP:9745"/>
        <dbReference type="Rhea" id="RHEA-COMP:9746"/>
        <dbReference type="ChEBI" id="CHEBI:15361"/>
        <dbReference type="ChEBI" id="CHEBI:29979"/>
        <dbReference type="ChEBI" id="CHEBI:58702"/>
        <dbReference type="ChEBI" id="CHEBI:64837"/>
        <dbReference type="EC" id="2.7.3.9"/>
    </reaction>
</comment>
<dbReference type="PROSITE" id="PS00742">
    <property type="entry name" value="PEP_ENZYMES_2"/>
    <property type="match status" value="1"/>
</dbReference>
<evidence type="ECO:0000256" key="3">
    <source>
        <dbReference type="ARBA" id="ARBA00002728"/>
    </source>
</evidence>
<dbReference type="GO" id="GO:0009401">
    <property type="term" value="P:phosphoenolpyruvate-dependent sugar phosphotransferase system"/>
    <property type="evidence" value="ECO:0007669"/>
    <property type="project" value="UniProtKB-KW"/>
</dbReference>
<evidence type="ECO:0000313" key="21">
    <source>
        <dbReference type="EMBL" id="CAB4857853.1"/>
    </source>
</evidence>
<feature type="domain" description="PEP-utilising enzyme C-terminal" evidence="18">
    <location>
        <begin position="253"/>
        <end position="523"/>
    </location>
</feature>
<dbReference type="Gene3D" id="3.20.20.60">
    <property type="entry name" value="Phosphoenolpyruvate-binding domains"/>
    <property type="match status" value="1"/>
</dbReference>
<evidence type="ECO:0000256" key="14">
    <source>
        <dbReference type="ARBA" id="ARBA00022777"/>
    </source>
</evidence>
<dbReference type="PRINTS" id="PR01736">
    <property type="entry name" value="PHPHTRNFRASE"/>
</dbReference>
<evidence type="ECO:0000256" key="6">
    <source>
        <dbReference type="ARBA" id="ARBA00012232"/>
    </source>
</evidence>
<evidence type="ECO:0000256" key="1">
    <source>
        <dbReference type="ARBA" id="ARBA00000683"/>
    </source>
</evidence>
<dbReference type="InterPro" id="IPR050499">
    <property type="entry name" value="PEP-utilizing_PTS_enzyme"/>
</dbReference>
<keyword evidence="12" id="KW-0598">Phosphotransferase system</keyword>
<dbReference type="InterPro" id="IPR000121">
    <property type="entry name" value="PEP_util_C"/>
</dbReference>
<dbReference type="PANTHER" id="PTHR46244:SF3">
    <property type="entry name" value="PHOSPHOENOLPYRUVATE-PROTEIN PHOSPHOTRANSFERASE"/>
    <property type="match status" value="1"/>
</dbReference>
<evidence type="ECO:0000256" key="11">
    <source>
        <dbReference type="ARBA" id="ARBA00022679"/>
    </source>
</evidence>
<dbReference type="InterPro" id="IPR006318">
    <property type="entry name" value="PTS_EI-like"/>
</dbReference>
<evidence type="ECO:0000313" key="20">
    <source>
        <dbReference type="EMBL" id="CAB4621496.1"/>
    </source>
</evidence>
<evidence type="ECO:0000256" key="2">
    <source>
        <dbReference type="ARBA" id="ARBA00001946"/>
    </source>
</evidence>
<dbReference type="PROSITE" id="PS00370">
    <property type="entry name" value="PEP_ENZYMES_PHOS_SITE"/>
    <property type="match status" value="1"/>
</dbReference>
<dbReference type="GO" id="GO:0005737">
    <property type="term" value="C:cytoplasm"/>
    <property type="evidence" value="ECO:0007669"/>
    <property type="project" value="UniProtKB-SubCell"/>
</dbReference>
<name>A0A6J6I7X8_9ZZZZ</name>
<comment type="cofactor">
    <cofactor evidence="2">
        <name>Mg(2+)</name>
        <dbReference type="ChEBI" id="CHEBI:18420"/>
    </cofactor>
</comment>
<dbReference type="AlphaFoldDB" id="A0A6J6I7X8"/>
<evidence type="ECO:0000256" key="7">
    <source>
        <dbReference type="ARBA" id="ARBA00016544"/>
    </source>
</evidence>
<dbReference type="InterPro" id="IPR036637">
    <property type="entry name" value="Phosphohistidine_dom_sf"/>
</dbReference>
<dbReference type="SUPFAM" id="SSF51621">
    <property type="entry name" value="Phosphoenolpyruvate/pyruvate domain"/>
    <property type="match status" value="1"/>
</dbReference>
<evidence type="ECO:0000256" key="13">
    <source>
        <dbReference type="ARBA" id="ARBA00022723"/>
    </source>
</evidence>
<gene>
    <name evidence="20" type="ORF">UFOPK1961_00089</name>
    <name evidence="21" type="ORF">UFOPK3364_00080</name>
</gene>
<dbReference type="GO" id="GO:0016301">
    <property type="term" value="F:kinase activity"/>
    <property type="evidence" value="ECO:0007669"/>
    <property type="project" value="UniProtKB-KW"/>
</dbReference>
<evidence type="ECO:0000259" key="17">
    <source>
        <dbReference type="Pfam" id="PF00391"/>
    </source>
</evidence>
<evidence type="ECO:0000259" key="18">
    <source>
        <dbReference type="Pfam" id="PF02896"/>
    </source>
</evidence>
<feature type="domain" description="PEP-utilising enzyme mobile" evidence="17">
    <location>
        <begin position="154"/>
        <end position="223"/>
    </location>
</feature>
<keyword evidence="9" id="KW-0963">Cytoplasm</keyword>
<dbReference type="EMBL" id="CAFBLO010000003">
    <property type="protein sequence ID" value="CAB4857853.1"/>
    <property type="molecule type" value="Genomic_DNA"/>
</dbReference>
<accession>A0A6J6I7X8</accession>
<dbReference type="Pfam" id="PF02896">
    <property type="entry name" value="PEP-utilizers_C"/>
    <property type="match status" value="1"/>
</dbReference>
<evidence type="ECO:0000256" key="10">
    <source>
        <dbReference type="ARBA" id="ARBA00022597"/>
    </source>
</evidence>
<reference evidence="20" key="1">
    <citation type="submission" date="2020-05" db="EMBL/GenBank/DDBJ databases">
        <authorList>
            <person name="Chiriac C."/>
            <person name="Salcher M."/>
            <person name="Ghai R."/>
            <person name="Kavagutti S V."/>
        </authorList>
    </citation>
    <scope>NUCLEOTIDE SEQUENCE</scope>
</reference>
<evidence type="ECO:0000256" key="12">
    <source>
        <dbReference type="ARBA" id="ARBA00022683"/>
    </source>
</evidence>
<dbReference type="PIRSF" id="PIRSF000732">
    <property type="entry name" value="PTS_enzyme_I"/>
    <property type="match status" value="1"/>
</dbReference>
<organism evidence="20">
    <name type="scientific">freshwater metagenome</name>
    <dbReference type="NCBI Taxonomy" id="449393"/>
    <lineage>
        <taxon>unclassified sequences</taxon>
        <taxon>metagenomes</taxon>
        <taxon>ecological metagenomes</taxon>
    </lineage>
</organism>
<evidence type="ECO:0000256" key="9">
    <source>
        <dbReference type="ARBA" id="ARBA00022490"/>
    </source>
</evidence>
<keyword evidence="8" id="KW-0813">Transport</keyword>
<dbReference type="SUPFAM" id="SSF47831">
    <property type="entry name" value="Enzyme I of the PEP:sugar phosphotransferase system HPr-binding (sub)domain"/>
    <property type="match status" value="1"/>
</dbReference>
<keyword evidence="10" id="KW-0762">Sugar transport</keyword>
<dbReference type="Pfam" id="PF05524">
    <property type="entry name" value="PEP-utilisers_N"/>
    <property type="match status" value="1"/>
</dbReference>
<dbReference type="Pfam" id="PF00391">
    <property type="entry name" value="PEP-utilizers"/>
    <property type="match status" value="1"/>
</dbReference>
<keyword evidence="15" id="KW-0460">Magnesium</keyword>
<dbReference type="InterPro" id="IPR024692">
    <property type="entry name" value="PTS_EI"/>
</dbReference>
<dbReference type="InterPro" id="IPR018274">
    <property type="entry name" value="PEP_util_AS"/>
</dbReference>